<proteinExistence type="predicted"/>
<keyword evidence="2" id="KW-1185">Reference proteome</keyword>
<accession>A0A4Y2RDN5</accession>
<protein>
    <submittedName>
        <fullName evidence="1">Uncharacterized protein</fullName>
    </submittedName>
</protein>
<comment type="caution">
    <text evidence="1">The sequence shown here is derived from an EMBL/GenBank/DDBJ whole genome shotgun (WGS) entry which is preliminary data.</text>
</comment>
<sequence>MKLSPSQFVDKRAIFTRWADMAFWCTCRMGKAQNFHFSQTNSGVSFVCEIDWFNELIVRKQKEQTTSRRPMRMDSQCAVGLIAEGFLACRSVGIIIL</sequence>
<organism evidence="1 2">
    <name type="scientific">Araneus ventricosus</name>
    <name type="common">Orbweaver spider</name>
    <name type="synonym">Epeira ventricosa</name>
    <dbReference type="NCBI Taxonomy" id="182803"/>
    <lineage>
        <taxon>Eukaryota</taxon>
        <taxon>Metazoa</taxon>
        <taxon>Ecdysozoa</taxon>
        <taxon>Arthropoda</taxon>
        <taxon>Chelicerata</taxon>
        <taxon>Arachnida</taxon>
        <taxon>Araneae</taxon>
        <taxon>Araneomorphae</taxon>
        <taxon>Entelegynae</taxon>
        <taxon>Araneoidea</taxon>
        <taxon>Araneidae</taxon>
        <taxon>Araneus</taxon>
    </lineage>
</organism>
<name>A0A4Y2RDN5_ARAVE</name>
<evidence type="ECO:0000313" key="1">
    <source>
        <dbReference type="EMBL" id="GBN73884.1"/>
    </source>
</evidence>
<gene>
    <name evidence="1" type="ORF">AVEN_212108_1</name>
</gene>
<dbReference type="AlphaFoldDB" id="A0A4Y2RDN5"/>
<evidence type="ECO:0000313" key="2">
    <source>
        <dbReference type="Proteomes" id="UP000499080"/>
    </source>
</evidence>
<reference evidence="1 2" key="1">
    <citation type="journal article" date="2019" name="Sci. Rep.">
        <title>Orb-weaving spider Araneus ventricosus genome elucidates the spidroin gene catalogue.</title>
        <authorList>
            <person name="Kono N."/>
            <person name="Nakamura H."/>
            <person name="Ohtoshi R."/>
            <person name="Moran D.A.P."/>
            <person name="Shinohara A."/>
            <person name="Yoshida Y."/>
            <person name="Fujiwara M."/>
            <person name="Mori M."/>
            <person name="Tomita M."/>
            <person name="Arakawa K."/>
        </authorList>
    </citation>
    <scope>NUCLEOTIDE SEQUENCE [LARGE SCALE GENOMIC DNA]</scope>
</reference>
<dbReference type="Proteomes" id="UP000499080">
    <property type="component" value="Unassembled WGS sequence"/>
</dbReference>
<dbReference type="EMBL" id="BGPR01016704">
    <property type="protein sequence ID" value="GBN73884.1"/>
    <property type="molecule type" value="Genomic_DNA"/>
</dbReference>